<dbReference type="SMART" id="SM00955">
    <property type="entry name" value="RNB"/>
    <property type="match status" value="1"/>
</dbReference>
<dbReference type="InterPro" id="IPR050180">
    <property type="entry name" value="RNR_Ribonuclease"/>
</dbReference>
<gene>
    <name evidence="6" type="primary">RRP44A</name>
    <name evidence="6" type="ORF">SNEC2469_LOCUS7461</name>
</gene>
<keyword evidence="2" id="KW-0274">FAD</keyword>
<keyword evidence="3" id="KW-0560">Oxidoreductase</keyword>
<dbReference type="GO" id="GO:0000175">
    <property type="term" value="F:3'-5'-RNA exonuclease activity"/>
    <property type="evidence" value="ECO:0007669"/>
    <property type="project" value="TreeGrafter"/>
</dbReference>
<dbReference type="Pfam" id="PF00743">
    <property type="entry name" value="FMO-like"/>
    <property type="match status" value="1"/>
</dbReference>
<feature type="compositionally biased region" description="Acidic residues" evidence="4">
    <location>
        <begin position="449"/>
        <end position="462"/>
    </location>
</feature>
<dbReference type="InterPro" id="IPR041505">
    <property type="entry name" value="Dis3_CSD2"/>
</dbReference>
<evidence type="ECO:0000313" key="6">
    <source>
        <dbReference type="EMBL" id="CAE7301885.1"/>
    </source>
</evidence>
<accession>A0A812NEG5</accession>
<dbReference type="Gene3D" id="2.40.50.700">
    <property type="match status" value="1"/>
</dbReference>
<evidence type="ECO:0000313" key="7">
    <source>
        <dbReference type="Proteomes" id="UP000601435"/>
    </source>
</evidence>
<dbReference type="SUPFAM" id="SSF51905">
    <property type="entry name" value="FAD/NAD(P)-binding domain"/>
    <property type="match status" value="2"/>
</dbReference>
<evidence type="ECO:0000259" key="5">
    <source>
        <dbReference type="SMART" id="SM00955"/>
    </source>
</evidence>
<dbReference type="InterPro" id="IPR036188">
    <property type="entry name" value="FAD/NAD-bd_sf"/>
</dbReference>
<feature type="compositionally biased region" description="Basic residues" evidence="4">
    <location>
        <begin position="435"/>
        <end position="445"/>
    </location>
</feature>
<dbReference type="GO" id="GO:0004519">
    <property type="term" value="F:endonuclease activity"/>
    <property type="evidence" value="ECO:0007669"/>
    <property type="project" value="TreeGrafter"/>
</dbReference>
<feature type="non-terminal residue" evidence="6">
    <location>
        <position position="1023"/>
    </location>
</feature>
<reference evidence="6" key="1">
    <citation type="submission" date="2021-02" db="EMBL/GenBank/DDBJ databases">
        <authorList>
            <person name="Dougan E. K."/>
            <person name="Rhodes N."/>
            <person name="Thang M."/>
            <person name="Chan C."/>
        </authorList>
    </citation>
    <scope>NUCLEOTIDE SEQUENCE</scope>
</reference>
<name>A0A812NEG5_9DINO</name>
<feature type="region of interest" description="Disordered" evidence="4">
    <location>
        <begin position="381"/>
        <end position="405"/>
    </location>
</feature>
<organism evidence="6 7">
    <name type="scientific">Symbiodinium necroappetens</name>
    <dbReference type="NCBI Taxonomy" id="1628268"/>
    <lineage>
        <taxon>Eukaryota</taxon>
        <taxon>Sar</taxon>
        <taxon>Alveolata</taxon>
        <taxon>Dinophyceae</taxon>
        <taxon>Suessiales</taxon>
        <taxon>Symbiodiniaceae</taxon>
        <taxon>Symbiodinium</taxon>
    </lineage>
</organism>
<dbReference type="AlphaFoldDB" id="A0A812NEG5"/>
<evidence type="ECO:0000256" key="1">
    <source>
        <dbReference type="ARBA" id="ARBA00022630"/>
    </source>
</evidence>
<dbReference type="Proteomes" id="UP000601435">
    <property type="component" value="Unassembled WGS sequence"/>
</dbReference>
<dbReference type="Gene3D" id="3.50.50.60">
    <property type="entry name" value="FAD/NAD(P)-binding domain"/>
    <property type="match status" value="2"/>
</dbReference>
<dbReference type="GO" id="GO:0003723">
    <property type="term" value="F:RNA binding"/>
    <property type="evidence" value="ECO:0007669"/>
    <property type="project" value="InterPro"/>
</dbReference>
<dbReference type="InterPro" id="IPR001900">
    <property type="entry name" value="RNase_II/R"/>
</dbReference>
<evidence type="ECO:0000256" key="3">
    <source>
        <dbReference type="ARBA" id="ARBA00023002"/>
    </source>
</evidence>
<dbReference type="PANTHER" id="PTHR23355:SF35">
    <property type="entry name" value="EXOSOME COMPLEX EXONUCLEASE RRP44"/>
    <property type="match status" value="1"/>
</dbReference>
<dbReference type="Pfam" id="PF00773">
    <property type="entry name" value="RNB"/>
    <property type="match status" value="1"/>
</dbReference>
<dbReference type="Gene3D" id="2.40.50.690">
    <property type="match status" value="1"/>
</dbReference>
<dbReference type="GO" id="GO:0000176">
    <property type="term" value="C:nuclear exosome (RNase complex)"/>
    <property type="evidence" value="ECO:0007669"/>
    <property type="project" value="TreeGrafter"/>
</dbReference>
<dbReference type="InterPro" id="IPR012340">
    <property type="entry name" value="NA-bd_OB-fold"/>
</dbReference>
<dbReference type="GO" id="GO:0071031">
    <property type="term" value="P:nuclear mRNA surveillance of mRNA 3'-end processing"/>
    <property type="evidence" value="ECO:0007669"/>
    <property type="project" value="TreeGrafter"/>
</dbReference>
<feature type="domain" description="RNB" evidence="5">
    <location>
        <begin position="715"/>
        <end position="1023"/>
    </location>
</feature>
<keyword evidence="1" id="KW-0285">Flavoprotein</keyword>
<evidence type="ECO:0000256" key="4">
    <source>
        <dbReference type="SAM" id="MobiDB-lite"/>
    </source>
</evidence>
<keyword evidence="7" id="KW-1185">Reference proteome</keyword>
<comment type="caution">
    <text evidence="6">The sequence shown here is derived from an EMBL/GenBank/DDBJ whole genome shotgun (WGS) entry which is preliminary data.</text>
</comment>
<dbReference type="Pfam" id="PF17849">
    <property type="entry name" value="OB_Dis3"/>
    <property type="match status" value="1"/>
</dbReference>
<dbReference type="GO" id="GO:0016075">
    <property type="term" value="P:rRNA catabolic process"/>
    <property type="evidence" value="ECO:0007669"/>
    <property type="project" value="TreeGrafter"/>
</dbReference>
<protein>
    <submittedName>
        <fullName evidence="6">RRP44A protein</fullName>
    </submittedName>
</protein>
<sequence length="1023" mass="114136">MYSWPPHIPLARDASNFKGQILHSCTFTDRKVASGKKVVVVGGGKSAVDNAVSAAKEGSQTTLVCRSWHWPVPRYLLNLVPFKYATYSRFGHWFVHPHHGEGATSTWFHGTCAPVKWLWWRAVEFMFRGQFQIPSSMIPEEGIETDLFSGGQILNYDFRDMLNSGKIQTICGAIDKFTGTGVVLVDGKELDADMVIYGTGFGKNYDIFDKVIQKKLNIQKDGLYLYRNVIPPQVPDVAFIGCEVATFNNILTHGLQALWLQKMLSGQMRLPKPGSMEKAIQKELSSMEENMDAASECPRKLVSATHASSVDVALICVTDPLDIASLWQSARRDLSNTSAMASSGVADRPDLGVRLVMAVQPPLAMAIAGSCWPAVGRALSSPGGLRNSGSTPSCGQPKRGEQSAHRHVRLTLAAAGAGAARAAAAAVEAPPVERRARRRRTRRRQPAQPEEESTTQEQEEEEAPAKASEASDSQEIFFKPYPAHWRQGQLTSGLQSGQLLVGELRQMLNSRTLGVVYVPDAGEFLISGQNAMNRAVDGDIVIIEKLRASEAKRGRRQELKGKALKDGNDVVVMMGKPAATIVAIKKRSQREVGGTIYAIDALEEKRELLWKTKGVEQDDCLFVPADSRFPDMLVKVTPEKYEDQRVTVILNTWQQFCPYPRARFSRSLGKIGDVEVETEMILLEFNVKDEPFTEEVLSCLPPEDFAPSEEDFKGRMDFRDVCVFSIDPPGCEDVDDALSCEQLDNGNFRIGVHIADVTRFVKPETELDREGAERSTSVYLVNRRVDMLPKLLTTEICSLRFDGKDHLTFSAVFELTPDAEMVSAQFNKAVIRSRGALSYKEAQERLDSDPADDQSEVTVAIRNLWALAQKLRSKRIEDGALNLESGELKFELDSENQTAVNVFQYQTYDTNRLIEEFMLLANRRVAEEISGCWDKTSVLRRHPPPKEESMDDLVTLLDAYGIKDFKHATNKELQRSLDTVDKPDDPFFNRLVRILSTRCMEPARYFCTGDGELQKSQWAHFGL</sequence>
<dbReference type="InterPro" id="IPR020946">
    <property type="entry name" value="Flavin_mOase-like"/>
</dbReference>
<dbReference type="GO" id="GO:0050660">
    <property type="term" value="F:flavin adenine dinucleotide binding"/>
    <property type="evidence" value="ECO:0007669"/>
    <property type="project" value="InterPro"/>
</dbReference>
<dbReference type="OrthoDB" id="372421at2759"/>
<feature type="region of interest" description="Disordered" evidence="4">
    <location>
        <begin position="423"/>
        <end position="473"/>
    </location>
</feature>
<dbReference type="GO" id="GO:0000177">
    <property type="term" value="C:cytoplasmic exosome (RNase complex)"/>
    <property type="evidence" value="ECO:0007669"/>
    <property type="project" value="TreeGrafter"/>
</dbReference>
<dbReference type="PANTHER" id="PTHR23355">
    <property type="entry name" value="RIBONUCLEASE"/>
    <property type="match status" value="1"/>
</dbReference>
<dbReference type="GO" id="GO:0004499">
    <property type="term" value="F:N,N-dimethylaniline monooxygenase activity"/>
    <property type="evidence" value="ECO:0007669"/>
    <property type="project" value="InterPro"/>
</dbReference>
<evidence type="ECO:0000256" key="2">
    <source>
        <dbReference type="ARBA" id="ARBA00022827"/>
    </source>
</evidence>
<proteinExistence type="predicted"/>
<dbReference type="SUPFAM" id="SSF50249">
    <property type="entry name" value="Nucleic acid-binding proteins"/>
    <property type="match status" value="2"/>
</dbReference>
<dbReference type="EMBL" id="CAJNJA010012653">
    <property type="protein sequence ID" value="CAE7301885.1"/>
    <property type="molecule type" value="Genomic_DNA"/>
</dbReference>
<dbReference type="GO" id="GO:0050661">
    <property type="term" value="F:NADP binding"/>
    <property type="evidence" value="ECO:0007669"/>
    <property type="project" value="InterPro"/>
</dbReference>